<evidence type="ECO:0000313" key="2">
    <source>
        <dbReference type="Proteomes" id="UP000318571"/>
    </source>
</evidence>
<comment type="caution">
    <text evidence="1">The sequence shown here is derived from an EMBL/GenBank/DDBJ whole genome shotgun (WGS) entry which is preliminary data.</text>
</comment>
<dbReference type="AlphaFoldDB" id="A0A553P2N0"/>
<organism evidence="1 2">
    <name type="scientific">Tigriopus californicus</name>
    <name type="common">Marine copepod</name>
    <dbReference type="NCBI Taxonomy" id="6832"/>
    <lineage>
        <taxon>Eukaryota</taxon>
        <taxon>Metazoa</taxon>
        <taxon>Ecdysozoa</taxon>
        <taxon>Arthropoda</taxon>
        <taxon>Crustacea</taxon>
        <taxon>Multicrustacea</taxon>
        <taxon>Hexanauplia</taxon>
        <taxon>Copepoda</taxon>
        <taxon>Harpacticoida</taxon>
        <taxon>Harpacticidae</taxon>
        <taxon>Tigriopus</taxon>
    </lineage>
</organism>
<proteinExistence type="predicted"/>
<protein>
    <recommendedName>
        <fullName evidence="3">Transposable element P transposase</fullName>
    </recommendedName>
</protein>
<accession>A0A553P2N0</accession>
<dbReference type="Proteomes" id="UP000318571">
    <property type="component" value="Chromosome 7"/>
</dbReference>
<keyword evidence="2" id="KW-1185">Reference proteome</keyword>
<evidence type="ECO:0008006" key="3">
    <source>
        <dbReference type="Google" id="ProtNLM"/>
    </source>
</evidence>
<gene>
    <name evidence="1" type="ORF">TCAL_17149</name>
</gene>
<reference evidence="1 2" key="1">
    <citation type="journal article" date="2018" name="Nat. Ecol. Evol.">
        <title>Genomic signatures of mitonuclear coevolution across populations of Tigriopus californicus.</title>
        <authorList>
            <person name="Barreto F.S."/>
            <person name="Watson E.T."/>
            <person name="Lima T.G."/>
            <person name="Willett C.S."/>
            <person name="Edmands S."/>
            <person name="Li W."/>
            <person name="Burton R.S."/>
        </authorList>
    </citation>
    <scope>NUCLEOTIDE SEQUENCE [LARGE SCALE GENOMIC DNA]</scope>
    <source>
        <strain evidence="1 2">San Diego</strain>
    </source>
</reference>
<sequence>MDRTLPEQLELALVKPKSRQYSASLLASASMWQIASPALYKQFLSKRILSQSSLTTIKRLSFNLLLNVGLPVATKTYLKVRINNLNLFQRKAILIADEIYTAQKVEFGGGKLFGTDSGVASKTLLCYMVKLLTSQQLDVVYLTPIVNLTAEAMHHDFVKVLECVKDVGFEIVAISIDNSMPNKKFAQKILCNGVVL</sequence>
<dbReference type="EMBL" id="VCGU01000008">
    <property type="protein sequence ID" value="TRY71957.1"/>
    <property type="molecule type" value="Genomic_DNA"/>
</dbReference>
<name>A0A553P2N0_TIGCA</name>
<evidence type="ECO:0000313" key="1">
    <source>
        <dbReference type="EMBL" id="TRY71957.1"/>
    </source>
</evidence>